<dbReference type="VEuPathDB" id="FungiDB:DIURU_003284"/>
<dbReference type="GO" id="GO:0003677">
    <property type="term" value="F:DNA binding"/>
    <property type="evidence" value="ECO:0007669"/>
    <property type="project" value="TreeGrafter"/>
</dbReference>
<evidence type="ECO:0000313" key="3">
    <source>
        <dbReference type="Proteomes" id="UP000449547"/>
    </source>
</evidence>
<keyword evidence="3" id="KW-1185">Reference proteome</keyword>
<dbReference type="AlphaFoldDB" id="A0A642ULZ0"/>
<dbReference type="InterPro" id="IPR018608">
    <property type="entry name" value="Gti1/Pac2"/>
</dbReference>
<dbReference type="PANTHER" id="PTHR28027:SF2">
    <property type="entry name" value="TRANSCRIPTIONAL REGULATOR MIT1"/>
    <property type="match status" value="1"/>
</dbReference>
<reference evidence="2 3" key="1">
    <citation type="submission" date="2019-07" db="EMBL/GenBank/DDBJ databases">
        <title>Genome assembly of two rare yeast pathogens: Diutina rugosa and Trichomonascus ciferrii.</title>
        <authorList>
            <person name="Mixao V."/>
            <person name="Saus E."/>
            <person name="Hansen A."/>
            <person name="Lass-Flor C."/>
            <person name="Gabaldon T."/>
        </authorList>
    </citation>
    <scope>NUCLEOTIDE SEQUENCE [LARGE SCALE GENOMIC DNA]</scope>
    <source>
        <strain evidence="2 3">CBS 613</strain>
    </source>
</reference>
<sequence length="581" mass="60970">MSLKLSPSYYGYVGSTQDALLIIQEILHKRLDLVPRRPHERERPELIQSGNVFVFIEEHSGIKRWTDGIAWSPSRILGRFLVYRELDKQSLSEKDDRKKKRRKVVPGGYDTSTSVSSANGSSVPSSVSSSASSVPVPGLHQPQLPQSQQPPPQSLAPYVFKDKGLIKKTLSLTTSSEDLHIDGKPEKQTIHLISYYNAEDVLNGKLVRPSESEYKHHQINVGLWNAVKDSSLGGKIPIEDEAYYFLDNNYQLQNMSALSQKQPAPAAPGGYPQGPPGMPTPSQQWGPPPPHPFPRVYMDYPQAPLRHNSVPQSSSGYDDSVPAPGAPPGAPQYGDMAPPASGALQFNNPFPVYYSNQGVTNTNLGNPGINRASDGAVVPPSSQVPGGVSGGGSALGPVPPAPVGSAPAPPTSSVTNGPYQPEFNYNFGFDNGTASASAPSVVPAPPTQISGAPGGAAGSASGADYPQYFSSSVASTSNSSASGASVSSVTTPSAHKKAWAPPPPPGQPQNGWYTAAPSADDASPVAPPAPVPSAPVYSPTHPPSAPGAPQASQPASYPTAYATATAAPINDSYYKSNNAFI</sequence>
<dbReference type="Pfam" id="PF09729">
    <property type="entry name" value="Gti1_Pac2"/>
    <property type="match status" value="1"/>
</dbReference>
<feature type="compositionally biased region" description="Low complexity" evidence="1">
    <location>
        <begin position="515"/>
        <end position="524"/>
    </location>
</feature>
<feature type="region of interest" description="Disordered" evidence="1">
    <location>
        <begin position="435"/>
        <end position="558"/>
    </location>
</feature>
<evidence type="ECO:0000256" key="1">
    <source>
        <dbReference type="SAM" id="MobiDB-lite"/>
    </source>
</evidence>
<accession>A0A642ULZ0</accession>
<proteinExistence type="predicted"/>
<feature type="compositionally biased region" description="Low complexity" evidence="1">
    <location>
        <begin position="470"/>
        <end position="493"/>
    </location>
</feature>
<evidence type="ECO:0008006" key="4">
    <source>
        <dbReference type="Google" id="ProtNLM"/>
    </source>
</evidence>
<dbReference type="PANTHER" id="PTHR28027">
    <property type="entry name" value="TRANSCRIPTIONAL REGULATOR MIT1"/>
    <property type="match status" value="1"/>
</dbReference>
<dbReference type="RefSeq" id="XP_034011910.1">
    <property type="nucleotide sequence ID" value="XM_034156029.1"/>
</dbReference>
<feature type="compositionally biased region" description="Pro residues" evidence="1">
    <location>
        <begin position="397"/>
        <end position="410"/>
    </location>
</feature>
<feature type="region of interest" description="Disordered" evidence="1">
    <location>
        <begin position="91"/>
        <end position="156"/>
    </location>
</feature>
<dbReference type="OMA" id="SEYKHHQ"/>
<dbReference type="OrthoDB" id="5572844at2759"/>
<evidence type="ECO:0000313" key="2">
    <source>
        <dbReference type="EMBL" id="KAA8901339.1"/>
    </source>
</evidence>
<feature type="region of interest" description="Disordered" evidence="1">
    <location>
        <begin position="258"/>
        <end position="335"/>
    </location>
</feature>
<dbReference type="Proteomes" id="UP000449547">
    <property type="component" value="Unassembled WGS sequence"/>
</dbReference>
<dbReference type="GeneID" id="54781935"/>
<name>A0A642ULZ0_DIURU</name>
<dbReference type="EMBL" id="SWFT01000104">
    <property type="protein sequence ID" value="KAA8901339.1"/>
    <property type="molecule type" value="Genomic_DNA"/>
</dbReference>
<organism evidence="2 3">
    <name type="scientific">Diutina rugosa</name>
    <name type="common">Yeast</name>
    <name type="synonym">Candida rugosa</name>
    <dbReference type="NCBI Taxonomy" id="5481"/>
    <lineage>
        <taxon>Eukaryota</taxon>
        <taxon>Fungi</taxon>
        <taxon>Dikarya</taxon>
        <taxon>Ascomycota</taxon>
        <taxon>Saccharomycotina</taxon>
        <taxon>Pichiomycetes</taxon>
        <taxon>Debaryomycetaceae</taxon>
        <taxon>Diutina</taxon>
    </lineage>
</organism>
<comment type="caution">
    <text evidence="2">The sequence shown here is derived from an EMBL/GenBank/DDBJ whole genome shotgun (WGS) entry which is preliminary data.</text>
</comment>
<feature type="compositionally biased region" description="Low complexity" evidence="1">
    <location>
        <begin position="547"/>
        <end position="558"/>
    </location>
</feature>
<gene>
    <name evidence="2" type="ORF">DIURU_003284</name>
</gene>
<protein>
    <recommendedName>
        <fullName evidence="4">Gti1/Pac2 family protein</fullName>
    </recommendedName>
</protein>
<feature type="region of interest" description="Disordered" evidence="1">
    <location>
        <begin position="380"/>
        <end position="419"/>
    </location>
</feature>
<feature type="compositionally biased region" description="Low complexity" evidence="1">
    <location>
        <begin position="111"/>
        <end position="147"/>
    </location>
</feature>